<protein>
    <submittedName>
        <fullName evidence="2">Uncharacterized protein</fullName>
    </submittedName>
</protein>
<comment type="caution">
    <text evidence="2">The sequence shown here is derived from an EMBL/GenBank/DDBJ whole genome shotgun (WGS) entry which is preliminary data.</text>
</comment>
<dbReference type="AlphaFoldDB" id="K2N003"/>
<reference evidence="2 3" key="1">
    <citation type="journal article" date="2012" name="BMC Genomics">
        <title>Comparative genomic analysis of human infective Trypanosoma cruzi lineages with the bat-restricted subspecies T. cruzi marinkellei.</title>
        <authorList>
            <person name="Franzen O."/>
            <person name="Talavera-Lopez C."/>
            <person name="Ochaya S."/>
            <person name="Butler C.E."/>
            <person name="Messenger L.A."/>
            <person name="Lewis M.D."/>
            <person name="Llewellyn M.S."/>
            <person name="Marinkelle C.J."/>
            <person name="Tyler K.M."/>
            <person name="Miles M.A."/>
            <person name="Andersson B."/>
        </authorList>
    </citation>
    <scope>NUCLEOTIDE SEQUENCE [LARGE SCALE GENOMIC DNA]</scope>
    <source>
        <strain evidence="2 3">B7</strain>
    </source>
</reference>
<accession>K2N003</accession>
<dbReference type="Proteomes" id="UP000007350">
    <property type="component" value="Unassembled WGS sequence"/>
</dbReference>
<keyword evidence="3" id="KW-1185">Reference proteome</keyword>
<feature type="transmembrane region" description="Helical" evidence="1">
    <location>
        <begin position="6"/>
        <end position="24"/>
    </location>
</feature>
<name>K2N003_TRYCR</name>
<gene>
    <name evidence="2" type="ORF">MOQ_003540</name>
</gene>
<feature type="non-terminal residue" evidence="2">
    <location>
        <position position="236"/>
    </location>
</feature>
<proteinExistence type="predicted"/>
<keyword evidence="1" id="KW-1133">Transmembrane helix</keyword>
<organism evidence="2 3">
    <name type="scientific">Trypanosoma cruzi marinkellei</name>
    <dbReference type="NCBI Taxonomy" id="85056"/>
    <lineage>
        <taxon>Eukaryota</taxon>
        <taxon>Discoba</taxon>
        <taxon>Euglenozoa</taxon>
        <taxon>Kinetoplastea</taxon>
        <taxon>Metakinetoplastina</taxon>
        <taxon>Trypanosomatida</taxon>
        <taxon>Trypanosomatidae</taxon>
        <taxon>Trypanosoma</taxon>
        <taxon>Schizotrypanum</taxon>
    </lineage>
</organism>
<evidence type="ECO:0000256" key="1">
    <source>
        <dbReference type="SAM" id="Phobius"/>
    </source>
</evidence>
<sequence>GATLWGWASAAVWMSGLLLLWSLCDSRENNLMSSHVWDGGNTAMSNSAGILWARGGRERRRGEELVAAVGVSLLPGIWRRMEPKPHHSCQQQFDDFVRVMEGVAEMPVARTPRVADGPRLVVDRFPAKILEERCTLGGSETRCLAPIDGVVRDAVLQWQFSALLRRFYVLPFCQFVSAVEELMAYGAGVASTESSTFCFRNITLSSCRSRRVSLSCWVSCGCAWTLSFNLFAETMK</sequence>
<evidence type="ECO:0000313" key="3">
    <source>
        <dbReference type="Proteomes" id="UP000007350"/>
    </source>
</evidence>
<keyword evidence="1" id="KW-0472">Membrane</keyword>
<feature type="non-terminal residue" evidence="2">
    <location>
        <position position="1"/>
    </location>
</feature>
<evidence type="ECO:0000313" key="2">
    <source>
        <dbReference type="EMBL" id="EKF32605.1"/>
    </source>
</evidence>
<keyword evidence="1" id="KW-0812">Transmembrane</keyword>
<dbReference type="EMBL" id="AHKC01009726">
    <property type="protein sequence ID" value="EKF32605.1"/>
    <property type="molecule type" value="Genomic_DNA"/>
</dbReference>